<reference evidence="5 6" key="1">
    <citation type="submission" date="2012-10" db="EMBL/GenBank/DDBJ databases">
        <title>Genome sequencing of Tanticharoenia sakaeratensis NBRC 103193.</title>
        <authorList>
            <person name="Azuma Y."/>
            <person name="Hadano H."/>
            <person name="Hirakawa H."/>
            <person name="Matsushita K."/>
        </authorList>
    </citation>
    <scope>NUCLEOTIDE SEQUENCE [LARGE SCALE GENOMIC DNA]</scope>
    <source>
        <strain evidence="5 6">NBRC 103193</strain>
    </source>
</reference>
<dbReference type="InterPro" id="IPR003593">
    <property type="entry name" value="AAA+_ATPase"/>
</dbReference>
<evidence type="ECO:0000313" key="5">
    <source>
        <dbReference type="EMBL" id="GAN55626.1"/>
    </source>
</evidence>
<dbReference type="InterPro" id="IPR003439">
    <property type="entry name" value="ABC_transporter-like_ATP-bd"/>
</dbReference>
<protein>
    <submittedName>
        <fullName evidence="5">Thiamine ABC transporter ATP-binding protein</fullName>
    </submittedName>
</protein>
<dbReference type="RefSeq" id="WP_048850944.1">
    <property type="nucleotide sequence ID" value="NZ_BALE01000051.1"/>
</dbReference>
<dbReference type="InterPro" id="IPR051782">
    <property type="entry name" value="ABC_Transporter_VariousFunc"/>
</dbReference>
<dbReference type="PANTHER" id="PTHR42939">
    <property type="entry name" value="ABC TRANSPORTER ATP-BINDING PROTEIN ALBC-RELATED"/>
    <property type="match status" value="1"/>
</dbReference>
<dbReference type="EMBL" id="BALE01000051">
    <property type="protein sequence ID" value="GAN55626.1"/>
    <property type="molecule type" value="Genomic_DNA"/>
</dbReference>
<keyword evidence="1" id="KW-0813">Transport</keyword>
<dbReference type="SUPFAM" id="SSF52540">
    <property type="entry name" value="P-loop containing nucleoside triphosphate hydrolases"/>
    <property type="match status" value="1"/>
</dbReference>
<organism evidence="5 6">
    <name type="scientific">Tanticharoenia sakaeratensis NBRC 103193</name>
    <dbReference type="NCBI Taxonomy" id="1231623"/>
    <lineage>
        <taxon>Bacteria</taxon>
        <taxon>Pseudomonadati</taxon>
        <taxon>Pseudomonadota</taxon>
        <taxon>Alphaproteobacteria</taxon>
        <taxon>Acetobacterales</taxon>
        <taxon>Acetobacteraceae</taxon>
        <taxon>Tanticharoenia</taxon>
    </lineage>
</organism>
<keyword evidence="6" id="KW-1185">Reference proteome</keyword>
<evidence type="ECO:0000313" key="6">
    <source>
        <dbReference type="Proteomes" id="UP000032679"/>
    </source>
</evidence>
<keyword evidence="3 5" id="KW-0067">ATP-binding</keyword>
<comment type="caution">
    <text evidence="5">The sequence shown here is derived from an EMBL/GenBank/DDBJ whole genome shotgun (WGS) entry which is preliminary data.</text>
</comment>
<dbReference type="GO" id="GO:0016887">
    <property type="term" value="F:ATP hydrolysis activity"/>
    <property type="evidence" value="ECO:0007669"/>
    <property type="project" value="InterPro"/>
</dbReference>
<accession>A0A0D6MQ91</accession>
<dbReference type="InterPro" id="IPR017871">
    <property type="entry name" value="ABC_transporter-like_CS"/>
</dbReference>
<dbReference type="CDD" id="cd03230">
    <property type="entry name" value="ABC_DR_subfamily_A"/>
    <property type="match status" value="1"/>
</dbReference>
<dbReference type="Pfam" id="PF00005">
    <property type="entry name" value="ABC_tran"/>
    <property type="match status" value="1"/>
</dbReference>
<dbReference type="GO" id="GO:0005524">
    <property type="term" value="F:ATP binding"/>
    <property type="evidence" value="ECO:0007669"/>
    <property type="project" value="UniProtKB-KW"/>
</dbReference>
<evidence type="ECO:0000256" key="2">
    <source>
        <dbReference type="ARBA" id="ARBA00022741"/>
    </source>
</evidence>
<feature type="domain" description="ABC transporter" evidence="4">
    <location>
        <begin position="8"/>
        <end position="233"/>
    </location>
</feature>
<evidence type="ECO:0000259" key="4">
    <source>
        <dbReference type="PROSITE" id="PS50893"/>
    </source>
</evidence>
<dbReference type="PROSITE" id="PS50893">
    <property type="entry name" value="ABC_TRANSPORTER_2"/>
    <property type="match status" value="1"/>
</dbReference>
<sequence>MSNTEAAFDARSLTKRFGTRTVLDAVSFSISPGEIVALLGPNGAGKSTLIGCLLGFLLPDSGSSHMLGHDVREMPREARARTGYVPQTMGGFGSYRVGQLLRYLAAFYPGAPTPDSAWLSWAALDPKARVSTLSGGQKQRLAILLALQHRPEALILDEPVASLDPQARHDFMHLLSDYCTATGASVVISSHILSDLEKVCSRLLFMRRGVLVLDVPTTTFHAATRRLTPAPGAPADWTRLLPQALHVVGRDPGTNAALVGNWPDHDPAFALDNLPWPIRIERPDLEAAYLEITR</sequence>
<keyword evidence="2" id="KW-0547">Nucleotide-binding</keyword>
<dbReference type="Gene3D" id="3.40.50.300">
    <property type="entry name" value="P-loop containing nucleotide triphosphate hydrolases"/>
    <property type="match status" value="1"/>
</dbReference>
<proteinExistence type="predicted"/>
<gene>
    <name evidence="5" type="ORF">Tasa_051_031</name>
</gene>
<dbReference type="OrthoDB" id="9778547at2"/>
<dbReference type="PROSITE" id="PS00211">
    <property type="entry name" value="ABC_TRANSPORTER_1"/>
    <property type="match status" value="1"/>
</dbReference>
<evidence type="ECO:0000256" key="1">
    <source>
        <dbReference type="ARBA" id="ARBA00022448"/>
    </source>
</evidence>
<dbReference type="InterPro" id="IPR027417">
    <property type="entry name" value="P-loop_NTPase"/>
</dbReference>
<name>A0A0D6MQ91_9PROT</name>
<dbReference type="PANTHER" id="PTHR42939:SF1">
    <property type="entry name" value="ABC TRANSPORTER ATP-BINDING PROTEIN ALBC-RELATED"/>
    <property type="match status" value="1"/>
</dbReference>
<dbReference type="AlphaFoldDB" id="A0A0D6MQ91"/>
<dbReference type="SMART" id="SM00382">
    <property type="entry name" value="AAA"/>
    <property type="match status" value="1"/>
</dbReference>
<evidence type="ECO:0000256" key="3">
    <source>
        <dbReference type="ARBA" id="ARBA00022840"/>
    </source>
</evidence>
<dbReference type="Proteomes" id="UP000032679">
    <property type="component" value="Unassembled WGS sequence"/>
</dbReference>
<dbReference type="STRING" id="1231623.Tasa_051_031"/>